<sequence length="202" mass="21644">MTAKSVAFYLRVSTGEQTTANQRRELEAVAAKAGWNVVAVFEDAGISGSKGREQRPGYDALLKAVTRREVDLVAAWSVDRIGRSMPDLVSFLTELHARGADLYLHQQALDTSTPAGRAMFQMMGVFAEFERSMIQERVKAGLARTKAAGTKLGRPTVGGDVEARIRALRAEGMGILKVAKTLGIGVSAVQRVVAAAPALESN</sequence>
<dbReference type="RefSeq" id="WP_247202580.1">
    <property type="nucleotide sequence ID" value="NZ_JALKCG010000011.1"/>
</dbReference>
<gene>
    <name evidence="6" type="ORF">MWN33_18730</name>
</gene>
<keyword evidence="7" id="KW-1185">Reference proteome</keyword>
<organism evidence="6 7">
    <name type="scientific">Ancylobacter koreensis</name>
    <dbReference type="NCBI Taxonomy" id="266121"/>
    <lineage>
        <taxon>Bacteria</taxon>
        <taxon>Pseudomonadati</taxon>
        <taxon>Pseudomonadota</taxon>
        <taxon>Alphaproteobacteria</taxon>
        <taxon>Hyphomicrobiales</taxon>
        <taxon>Xanthobacteraceae</taxon>
        <taxon>Ancylobacter</taxon>
    </lineage>
</organism>
<dbReference type="PANTHER" id="PTHR30461">
    <property type="entry name" value="DNA-INVERTASE FROM LAMBDOID PROPHAGE"/>
    <property type="match status" value="1"/>
</dbReference>
<evidence type="ECO:0000256" key="2">
    <source>
        <dbReference type="ARBA" id="ARBA00023125"/>
    </source>
</evidence>
<dbReference type="PROSITE" id="PS51736">
    <property type="entry name" value="RECOMBINASES_3"/>
    <property type="match status" value="1"/>
</dbReference>
<dbReference type="PANTHER" id="PTHR30461:SF2">
    <property type="entry name" value="SERINE RECOMBINASE PINE-RELATED"/>
    <property type="match status" value="1"/>
</dbReference>
<dbReference type="SMART" id="SM00857">
    <property type="entry name" value="Resolvase"/>
    <property type="match status" value="1"/>
</dbReference>
<feature type="active site" description="O-(5'-phospho-DNA)-serine intermediate" evidence="4">
    <location>
        <position position="13"/>
    </location>
</feature>
<dbReference type="InterPro" id="IPR006118">
    <property type="entry name" value="Recombinase_CS"/>
</dbReference>
<dbReference type="Pfam" id="PF00239">
    <property type="entry name" value="Resolvase"/>
    <property type="match status" value="1"/>
</dbReference>
<feature type="domain" description="Resolvase/invertase-type recombinase catalytic" evidence="5">
    <location>
        <begin position="5"/>
        <end position="149"/>
    </location>
</feature>
<keyword evidence="2" id="KW-0238">DNA-binding</keyword>
<dbReference type="EMBL" id="JALKCG010000011">
    <property type="protein sequence ID" value="MCK0210072.1"/>
    <property type="molecule type" value="Genomic_DNA"/>
</dbReference>
<evidence type="ECO:0000313" key="6">
    <source>
        <dbReference type="EMBL" id="MCK0210072.1"/>
    </source>
</evidence>
<accession>A0ABT0DS17</accession>
<keyword evidence="1" id="KW-0229">DNA integration</keyword>
<dbReference type="Gene3D" id="3.40.50.1390">
    <property type="entry name" value="Resolvase, N-terminal catalytic domain"/>
    <property type="match status" value="1"/>
</dbReference>
<evidence type="ECO:0000313" key="7">
    <source>
        <dbReference type="Proteomes" id="UP001202867"/>
    </source>
</evidence>
<comment type="caution">
    <text evidence="6">The sequence shown here is derived from an EMBL/GenBank/DDBJ whole genome shotgun (WGS) entry which is preliminary data.</text>
</comment>
<proteinExistence type="predicted"/>
<protein>
    <submittedName>
        <fullName evidence="6">Recombinase family protein</fullName>
    </submittedName>
</protein>
<dbReference type="InterPro" id="IPR050639">
    <property type="entry name" value="SSR_resolvase"/>
</dbReference>
<evidence type="ECO:0000256" key="1">
    <source>
        <dbReference type="ARBA" id="ARBA00022908"/>
    </source>
</evidence>
<dbReference type="Proteomes" id="UP001202867">
    <property type="component" value="Unassembled WGS sequence"/>
</dbReference>
<evidence type="ECO:0000256" key="4">
    <source>
        <dbReference type="PROSITE-ProRule" id="PRU10137"/>
    </source>
</evidence>
<evidence type="ECO:0000256" key="3">
    <source>
        <dbReference type="ARBA" id="ARBA00023172"/>
    </source>
</evidence>
<evidence type="ECO:0000259" key="5">
    <source>
        <dbReference type="PROSITE" id="PS51736"/>
    </source>
</evidence>
<keyword evidence="3" id="KW-0233">DNA recombination</keyword>
<dbReference type="InterPro" id="IPR036162">
    <property type="entry name" value="Resolvase-like_N_sf"/>
</dbReference>
<name>A0ABT0DS17_9HYPH</name>
<dbReference type="CDD" id="cd03768">
    <property type="entry name" value="SR_ResInv"/>
    <property type="match status" value="1"/>
</dbReference>
<dbReference type="InterPro" id="IPR006119">
    <property type="entry name" value="Resolv_N"/>
</dbReference>
<dbReference type="PROSITE" id="PS00397">
    <property type="entry name" value="RECOMBINASES_1"/>
    <property type="match status" value="1"/>
</dbReference>
<reference evidence="7" key="2">
    <citation type="submission" date="2023-07" db="EMBL/GenBank/DDBJ databases">
        <title>Ancylobacter moscoviensis sp. nov., facultatively methylotrophic bacteria from activated sludge and the reclassification of Starkeya novella (Starkey 1934) Kelly et al. 2000 as Ancylobacter novellus comb. nov., Starkeya koreensis Im et al. 2006 as Ancylobacter koreensis comb.nov., Angulomicrobium tetraedrale Vasil'eva et al. 1986 as Ancylobacter tetraedralis comb. nov., Angulomicrobium amanitiforme Fritz et al. 2004 as Ancylobacter amanitiformis comb. nov. and Methylorhabdus multivorans Doronina et al. 1996 as Ancylobacter multivorans comb. nov. and emended description of the genus Ancylobacter.</title>
        <authorList>
            <person name="Doronina N."/>
            <person name="Chemodurova A."/>
            <person name="Grouzdev D."/>
            <person name="Koziaeva V."/>
            <person name="Shi W."/>
            <person name="Wu L."/>
            <person name="Kaparullina E."/>
        </authorList>
    </citation>
    <scope>NUCLEOTIDE SEQUENCE [LARGE SCALE GENOMIC DNA]</scope>
    <source>
        <strain evidence="7">Jip08</strain>
    </source>
</reference>
<dbReference type="SUPFAM" id="SSF53041">
    <property type="entry name" value="Resolvase-like"/>
    <property type="match status" value="1"/>
</dbReference>
<reference evidence="6 7" key="1">
    <citation type="submission" date="2022-04" db="EMBL/GenBank/DDBJ databases">
        <authorList>
            <person name="Grouzdev D.S."/>
            <person name="Pantiukh K.S."/>
            <person name="Krutkina M.S."/>
        </authorList>
    </citation>
    <scope>NUCLEOTIDE SEQUENCE [LARGE SCALE GENOMIC DNA]</scope>
    <source>
        <strain evidence="6 7">Jip08</strain>
    </source>
</reference>